<comment type="caution">
    <text evidence="1">The sequence shown here is derived from an EMBL/GenBank/DDBJ whole genome shotgun (WGS) entry which is preliminary data.</text>
</comment>
<dbReference type="EMBL" id="CM029041">
    <property type="protein sequence ID" value="KAG2628357.1"/>
    <property type="molecule type" value="Genomic_DNA"/>
</dbReference>
<gene>
    <name evidence="1" type="ORF">PVAP13_3KG382400</name>
</gene>
<name>A0A8T0V1N3_PANVG</name>
<sequence>MPRVVDSSSGWRQMAELLGEETGLPMMICLKCSRERVREAWSQKENLNIGRVYMKCPSCGDFKWQRRYLDDLIKAKKVQLRLDDQDGIQEVQSVEEIHVAGSSVAM</sequence>
<evidence type="ECO:0000313" key="1">
    <source>
        <dbReference type="EMBL" id="KAG2628357.1"/>
    </source>
</evidence>
<proteinExistence type="predicted"/>
<evidence type="ECO:0000313" key="2">
    <source>
        <dbReference type="Proteomes" id="UP000823388"/>
    </source>
</evidence>
<protein>
    <submittedName>
        <fullName evidence="1">Uncharacterized protein</fullName>
    </submittedName>
</protein>
<organism evidence="1 2">
    <name type="scientific">Panicum virgatum</name>
    <name type="common">Blackwell switchgrass</name>
    <dbReference type="NCBI Taxonomy" id="38727"/>
    <lineage>
        <taxon>Eukaryota</taxon>
        <taxon>Viridiplantae</taxon>
        <taxon>Streptophyta</taxon>
        <taxon>Embryophyta</taxon>
        <taxon>Tracheophyta</taxon>
        <taxon>Spermatophyta</taxon>
        <taxon>Magnoliopsida</taxon>
        <taxon>Liliopsida</taxon>
        <taxon>Poales</taxon>
        <taxon>Poaceae</taxon>
        <taxon>PACMAD clade</taxon>
        <taxon>Panicoideae</taxon>
        <taxon>Panicodae</taxon>
        <taxon>Paniceae</taxon>
        <taxon>Panicinae</taxon>
        <taxon>Panicum</taxon>
        <taxon>Panicum sect. Hiantes</taxon>
    </lineage>
</organism>
<accession>A0A8T0V1N3</accession>
<dbReference type="AlphaFoldDB" id="A0A8T0V1N3"/>
<dbReference type="Proteomes" id="UP000823388">
    <property type="component" value="Chromosome 3K"/>
</dbReference>
<keyword evidence="2" id="KW-1185">Reference proteome</keyword>
<reference evidence="1" key="1">
    <citation type="submission" date="2020-05" db="EMBL/GenBank/DDBJ databases">
        <title>WGS assembly of Panicum virgatum.</title>
        <authorList>
            <person name="Lovell J.T."/>
            <person name="Jenkins J."/>
            <person name="Shu S."/>
            <person name="Juenger T.E."/>
            <person name="Schmutz J."/>
        </authorList>
    </citation>
    <scope>NUCLEOTIDE SEQUENCE</scope>
    <source>
        <strain evidence="1">AP13</strain>
    </source>
</reference>